<dbReference type="InterPro" id="IPR036554">
    <property type="entry name" value="GHMP_kinase_C_sf"/>
</dbReference>
<accession>A0A063Y307</accession>
<keyword evidence="9" id="KW-0067">ATP-binding</keyword>
<evidence type="ECO:0000256" key="4">
    <source>
        <dbReference type="ARBA" id="ARBA00022490"/>
    </source>
</evidence>
<comment type="caution">
    <text evidence="14">The sequence shown here is derived from an EMBL/GenBank/DDBJ whole genome shotgun (WGS) entry which is preliminary data.</text>
</comment>
<keyword evidence="4" id="KW-0963">Cytoplasm</keyword>
<evidence type="ECO:0000256" key="3">
    <source>
        <dbReference type="ARBA" id="ARBA00012103"/>
    </source>
</evidence>
<keyword evidence="7" id="KW-0547">Nucleotide-binding</keyword>
<dbReference type="InterPro" id="IPR020568">
    <property type="entry name" value="Ribosomal_Su5_D2-typ_SF"/>
</dbReference>
<reference evidence="14 15" key="1">
    <citation type="journal article" date="2005" name="Int. J. Syst. Evol. Microbiol.">
        <title>Nitrincola lacisaponensis gen. nov., sp. nov., a novel alkaliphilic bacterium isolated from an alkaline, saline lake.</title>
        <authorList>
            <person name="Dimitriu P.A."/>
            <person name="Shukla S.K."/>
            <person name="Conradt J."/>
            <person name="Marquez M.C."/>
            <person name="Ventosa A."/>
            <person name="Maglia A."/>
            <person name="Peyton B.M."/>
            <person name="Pinkart H.C."/>
            <person name="Mormile M.R."/>
        </authorList>
    </citation>
    <scope>NUCLEOTIDE SEQUENCE [LARGE SCALE GENOMIC DNA]</scope>
    <source>
        <strain evidence="14 15">4CA</strain>
    </source>
</reference>
<evidence type="ECO:0000256" key="12">
    <source>
        <dbReference type="ARBA" id="ARBA00029438"/>
    </source>
</evidence>
<dbReference type="PATRIC" id="fig|267850.7.peg.1290"/>
<dbReference type="Gene3D" id="3.30.70.890">
    <property type="entry name" value="GHMP kinase, C-terminal domain"/>
    <property type="match status" value="1"/>
</dbReference>
<keyword evidence="10" id="KW-0460">Magnesium</keyword>
<dbReference type="SUPFAM" id="SSF54211">
    <property type="entry name" value="Ribosomal protein S5 domain 2-like"/>
    <property type="match status" value="1"/>
</dbReference>
<dbReference type="GO" id="GO:0019287">
    <property type="term" value="P:isopentenyl diphosphate biosynthetic process, mevalonate pathway"/>
    <property type="evidence" value="ECO:0007669"/>
    <property type="project" value="UniProtKB-UniPathway"/>
</dbReference>
<evidence type="ECO:0000259" key="13">
    <source>
        <dbReference type="Pfam" id="PF00288"/>
    </source>
</evidence>
<dbReference type="EC" id="2.7.1.36" evidence="3"/>
<evidence type="ECO:0000256" key="10">
    <source>
        <dbReference type="ARBA" id="ARBA00022842"/>
    </source>
</evidence>
<dbReference type="PROSITE" id="PS00627">
    <property type="entry name" value="GHMP_KINASES_ATP"/>
    <property type="match status" value="1"/>
</dbReference>
<keyword evidence="15" id="KW-1185">Reference proteome</keyword>
<dbReference type="GO" id="GO:0005524">
    <property type="term" value="F:ATP binding"/>
    <property type="evidence" value="ECO:0007669"/>
    <property type="project" value="UniProtKB-KW"/>
</dbReference>
<keyword evidence="5" id="KW-0444">Lipid biosynthesis</keyword>
<dbReference type="InterPro" id="IPR006205">
    <property type="entry name" value="Mev_gal_kin"/>
</dbReference>
<dbReference type="Gene3D" id="3.30.230.10">
    <property type="match status" value="1"/>
</dbReference>
<dbReference type="UniPathway" id="UPA00057">
    <property type="reaction ID" value="UER00098"/>
</dbReference>
<dbReference type="GO" id="GO:0004496">
    <property type="term" value="F:mevalonate kinase activity"/>
    <property type="evidence" value="ECO:0007669"/>
    <property type="project" value="UniProtKB-EC"/>
</dbReference>
<protein>
    <recommendedName>
        <fullName evidence="3">mevalonate kinase</fullName>
        <ecNumber evidence="3">2.7.1.36</ecNumber>
    </recommendedName>
</protein>
<keyword evidence="11" id="KW-0443">Lipid metabolism</keyword>
<evidence type="ECO:0000313" key="14">
    <source>
        <dbReference type="EMBL" id="KDE40703.1"/>
    </source>
</evidence>
<evidence type="ECO:0000256" key="5">
    <source>
        <dbReference type="ARBA" id="ARBA00022516"/>
    </source>
</evidence>
<keyword evidence="6 14" id="KW-0808">Transferase</keyword>
<dbReference type="STRING" id="267850.ADINL_1295"/>
<comment type="subcellular location">
    <subcellularLocation>
        <location evidence="1">Cytoplasm</location>
    </subcellularLocation>
</comment>
<dbReference type="GO" id="GO:0005829">
    <property type="term" value="C:cytosol"/>
    <property type="evidence" value="ECO:0007669"/>
    <property type="project" value="TreeGrafter"/>
</dbReference>
<comment type="similarity">
    <text evidence="2">Belongs to the GHMP kinase family. Mevalonate kinase subfamily.</text>
</comment>
<dbReference type="PANTHER" id="PTHR43290:SF2">
    <property type="entry name" value="MEVALONATE KINASE"/>
    <property type="match status" value="1"/>
</dbReference>
<dbReference type="AlphaFoldDB" id="A0A063Y307"/>
<dbReference type="EMBL" id="JMSZ01000016">
    <property type="protein sequence ID" value="KDE40703.1"/>
    <property type="molecule type" value="Genomic_DNA"/>
</dbReference>
<evidence type="ECO:0000256" key="7">
    <source>
        <dbReference type="ARBA" id="ARBA00022741"/>
    </source>
</evidence>
<dbReference type="Proteomes" id="UP000027318">
    <property type="component" value="Unassembled WGS sequence"/>
</dbReference>
<comment type="pathway">
    <text evidence="12">Isoprenoid biosynthesis; isopentenyl diphosphate biosynthesis via mevalonate pathway; isopentenyl diphosphate from (R)-mevalonate: step 1/3.</text>
</comment>
<evidence type="ECO:0000256" key="11">
    <source>
        <dbReference type="ARBA" id="ARBA00023098"/>
    </source>
</evidence>
<evidence type="ECO:0000313" key="15">
    <source>
        <dbReference type="Proteomes" id="UP000027318"/>
    </source>
</evidence>
<dbReference type="InterPro" id="IPR006203">
    <property type="entry name" value="GHMP_knse_ATP-bd_CS"/>
</dbReference>
<evidence type="ECO:0000256" key="6">
    <source>
        <dbReference type="ARBA" id="ARBA00022679"/>
    </source>
</evidence>
<dbReference type="SUPFAM" id="SSF55060">
    <property type="entry name" value="GHMP Kinase, C-terminal domain"/>
    <property type="match status" value="1"/>
</dbReference>
<evidence type="ECO:0000256" key="9">
    <source>
        <dbReference type="ARBA" id="ARBA00022840"/>
    </source>
</evidence>
<dbReference type="InterPro" id="IPR006204">
    <property type="entry name" value="GHMP_kinase_N_dom"/>
</dbReference>
<evidence type="ECO:0000256" key="2">
    <source>
        <dbReference type="ARBA" id="ARBA00006495"/>
    </source>
</evidence>
<sequence>MVHGGAALAVAIQRHIRAVFIPDHSSELRWKDPFSGQIQHITESVLRERAALLDARYRAWQQGDLSVQAILPTPADLLIYTLSQALPQEPLSGGDLTWRSDLPVGAGMGSSAAFIAVILKLFSSAPLSHHELLRQVQFCERLQHGKGSFIDAASVSLGGTVRVQGTHIEPLQASGVNPDSYWIFTGTPLSTTGECVEQVRQQFTGSSIWQAFADIEHQWLSASVLQRAELIRQNHRLLCQLGVVPEATRRLVAQIEALGGAAKVSGAGSIRGDAAGLLLVWLPEHQPDALSLPAGAVWGALQEEPQGATDFQL</sequence>
<dbReference type="Pfam" id="PF00288">
    <property type="entry name" value="GHMP_kinases_N"/>
    <property type="match status" value="1"/>
</dbReference>
<evidence type="ECO:0000256" key="8">
    <source>
        <dbReference type="ARBA" id="ARBA00022777"/>
    </source>
</evidence>
<dbReference type="InterPro" id="IPR014721">
    <property type="entry name" value="Ribsml_uS5_D2-typ_fold_subgr"/>
</dbReference>
<feature type="domain" description="GHMP kinase N-terminal" evidence="13">
    <location>
        <begin position="87"/>
        <end position="159"/>
    </location>
</feature>
<evidence type="ECO:0000256" key="1">
    <source>
        <dbReference type="ARBA" id="ARBA00004496"/>
    </source>
</evidence>
<keyword evidence="8 14" id="KW-0418">Kinase</keyword>
<proteinExistence type="inferred from homology"/>
<dbReference type="PANTHER" id="PTHR43290">
    <property type="entry name" value="MEVALONATE KINASE"/>
    <property type="match status" value="1"/>
</dbReference>
<gene>
    <name evidence="14" type="ORF">ADINL_1295</name>
</gene>
<organism evidence="14 15">
    <name type="scientific">Nitrincola lacisaponensis</name>
    <dbReference type="NCBI Taxonomy" id="267850"/>
    <lineage>
        <taxon>Bacteria</taxon>
        <taxon>Pseudomonadati</taxon>
        <taxon>Pseudomonadota</taxon>
        <taxon>Gammaproteobacteria</taxon>
        <taxon>Oceanospirillales</taxon>
        <taxon>Oceanospirillaceae</taxon>
        <taxon>Nitrincola</taxon>
    </lineage>
</organism>
<name>A0A063Y307_9GAMM</name>